<dbReference type="AlphaFoldDB" id="F9WE63"/>
<keyword evidence="8" id="KW-0449">Lipoprotein</keyword>
<keyword evidence="3" id="KW-1003">Cell membrane</keyword>
<evidence type="ECO:0000313" key="12">
    <source>
        <dbReference type="EMBL" id="CCD15569.1"/>
    </source>
</evidence>
<reference evidence="13" key="1">
    <citation type="submission" date="2011-07" db="EMBL/GenBank/DDBJ databases">
        <title>Divergent evolution of antigenic variation in African trypanosomes.</title>
        <authorList>
            <person name="Jackson A.P."/>
            <person name="Berry A."/>
            <person name="Allison H.C."/>
            <person name="Burton P."/>
            <person name="Anderson J."/>
            <person name="Aslett M."/>
            <person name="Brown R."/>
            <person name="Corton N."/>
            <person name="Harris D."/>
            <person name="Hauser H."/>
            <person name="Gamble J."/>
            <person name="Gilderthorp R."/>
            <person name="McQuillan J."/>
            <person name="Quail M.A."/>
            <person name="Sanders M."/>
            <person name="Van Tonder A."/>
            <person name="Ginger M.L."/>
            <person name="Donelson J.E."/>
            <person name="Field M.C."/>
            <person name="Barry J.D."/>
            <person name="Berriman M."/>
            <person name="Hertz-Fowler C."/>
        </authorList>
    </citation>
    <scope>NUCLEOTIDE SEQUENCE [LARGE SCALE GENOMIC DNA]</scope>
    <source>
        <strain evidence="13">IL3000</strain>
    </source>
</reference>
<evidence type="ECO:0000256" key="2">
    <source>
        <dbReference type="ARBA" id="ARBA00004609"/>
    </source>
</evidence>
<dbReference type="GO" id="GO:0005886">
    <property type="term" value="C:plasma membrane"/>
    <property type="evidence" value="ECO:0007669"/>
    <property type="project" value="UniProtKB-SubCell"/>
</dbReference>
<dbReference type="Proteomes" id="UP000000702">
    <property type="component" value="Unassembled WGS sequence"/>
</dbReference>
<gene>
    <name evidence="12" type="ORF">TCIL3000_0_60550</name>
</gene>
<accession>F9WE63</accession>
<evidence type="ECO:0000256" key="1">
    <source>
        <dbReference type="ARBA" id="ARBA00002523"/>
    </source>
</evidence>
<sequence>MNRNLATLLVLWLGSGAWWGMEGAQARYRPRNEKASTLLCNAFRAAEGVRKYTNVSQNLKEKIKQAVYGNQGKAHFPEDGKLRYSGWFSRRVQYPRKSACEYYNKDFVGRQTDGAFAESLLGAFFCVCAPPITDKNTRLCGVYHGSQRGAWSGNFGRGRVDYLLLQDVWDRVISQCTASTKDPETNLARVRKLDMALAAFRWGIRLHSTRTEYLYILGDIYDIQGCSGRAGNDICAAYHQQVGRWGIPWEHTLRHLLPDLYKQVGYVSELTKEEKTVPTTPSHTSATVGPHETYGTHGHQETYMPPLPSREVLVDDEGHAVMVQDDDFPEDLPNSTEAGWEAEENETSNPVQGPIPNPTSDLDPTSPEAAEGIVAHLTAAAHEGGASITPACAWRLFTATVALLG</sequence>
<dbReference type="Pfam" id="PF13206">
    <property type="entry name" value="VSG_B"/>
    <property type="match status" value="1"/>
</dbReference>
<dbReference type="EMBL" id="CAEQ01001957">
    <property type="protein sequence ID" value="CCD15569.1"/>
    <property type="molecule type" value="Genomic_DNA"/>
</dbReference>
<feature type="region of interest" description="Disordered" evidence="9">
    <location>
        <begin position="272"/>
        <end position="298"/>
    </location>
</feature>
<evidence type="ECO:0000256" key="7">
    <source>
        <dbReference type="ARBA" id="ARBA00023180"/>
    </source>
</evidence>
<evidence type="ECO:0000313" key="13">
    <source>
        <dbReference type="Proteomes" id="UP000000702"/>
    </source>
</evidence>
<proteinExistence type="predicted"/>
<dbReference type="GO" id="GO:0098552">
    <property type="term" value="C:side of membrane"/>
    <property type="evidence" value="ECO:0007669"/>
    <property type="project" value="UniProtKB-KW"/>
</dbReference>
<keyword evidence="4" id="KW-0336">GPI-anchor</keyword>
<evidence type="ECO:0000256" key="3">
    <source>
        <dbReference type="ARBA" id="ARBA00022475"/>
    </source>
</evidence>
<dbReference type="InterPro" id="IPR025932">
    <property type="entry name" value="Trypano_VSG_B_N_dom"/>
</dbReference>
<evidence type="ECO:0000256" key="4">
    <source>
        <dbReference type="ARBA" id="ARBA00022622"/>
    </source>
</evidence>
<feature type="compositionally biased region" description="Polar residues" evidence="9">
    <location>
        <begin position="277"/>
        <end position="287"/>
    </location>
</feature>
<evidence type="ECO:0000259" key="11">
    <source>
        <dbReference type="Pfam" id="PF13206"/>
    </source>
</evidence>
<feature type="signal peptide" evidence="10">
    <location>
        <begin position="1"/>
        <end position="20"/>
    </location>
</feature>
<protein>
    <submittedName>
        <fullName evidence="12">Variant surface glycoprotein</fullName>
    </submittedName>
</protein>
<evidence type="ECO:0000256" key="10">
    <source>
        <dbReference type="SAM" id="SignalP"/>
    </source>
</evidence>
<evidence type="ECO:0000256" key="5">
    <source>
        <dbReference type="ARBA" id="ARBA00022729"/>
    </source>
</evidence>
<feature type="chain" id="PRO_5003389026" evidence="10">
    <location>
        <begin position="21"/>
        <end position="405"/>
    </location>
</feature>
<feature type="domain" description="Trypanosome variant surface glycoprotein B-type N-terminal" evidence="11">
    <location>
        <begin position="49"/>
        <end position="260"/>
    </location>
</feature>
<keyword evidence="5 10" id="KW-0732">Signal</keyword>
<dbReference type="VEuPathDB" id="TriTrypDB:TcIL3000_0_60550"/>
<keyword evidence="7" id="KW-0325">Glycoprotein</keyword>
<evidence type="ECO:0000256" key="9">
    <source>
        <dbReference type="SAM" id="MobiDB-lite"/>
    </source>
</evidence>
<comment type="caution">
    <text evidence="12">The sequence shown here is derived from an EMBL/GenBank/DDBJ whole genome shotgun (WGS) entry which is preliminary data.</text>
</comment>
<comment type="function">
    <text evidence="1">VSG forms a coat on the surface of the parasite. The trypanosome evades the immune response of the host by expressing a series of antigenically distinct VSGs from an estimated 1000 VSG genes.</text>
</comment>
<organism evidence="12 13">
    <name type="scientific">Trypanosoma congolense (strain IL3000)</name>
    <dbReference type="NCBI Taxonomy" id="1068625"/>
    <lineage>
        <taxon>Eukaryota</taxon>
        <taxon>Discoba</taxon>
        <taxon>Euglenozoa</taxon>
        <taxon>Kinetoplastea</taxon>
        <taxon>Metakinetoplastina</taxon>
        <taxon>Trypanosomatida</taxon>
        <taxon>Trypanosomatidae</taxon>
        <taxon>Trypanosoma</taxon>
        <taxon>Nannomonas</taxon>
    </lineage>
</organism>
<feature type="region of interest" description="Disordered" evidence="9">
    <location>
        <begin position="325"/>
        <end position="367"/>
    </location>
</feature>
<comment type="subcellular location">
    <subcellularLocation>
        <location evidence="2">Cell membrane</location>
        <topology evidence="2">Lipid-anchor</topology>
        <topology evidence="2">GPI-anchor</topology>
    </subcellularLocation>
</comment>
<evidence type="ECO:0000256" key="8">
    <source>
        <dbReference type="ARBA" id="ARBA00023288"/>
    </source>
</evidence>
<name>F9WE63_TRYCI</name>
<keyword evidence="6" id="KW-0472">Membrane</keyword>
<evidence type="ECO:0000256" key="6">
    <source>
        <dbReference type="ARBA" id="ARBA00023136"/>
    </source>
</evidence>
<reference evidence="12 13" key="2">
    <citation type="journal article" date="2012" name="Proc. Natl. Acad. Sci. U.S.A.">
        <title>Antigenic diversity is generated by distinct evolutionary mechanisms in African trypanosome species.</title>
        <authorList>
            <person name="Jackson A.P."/>
            <person name="Berry A."/>
            <person name="Aslett M."/>
            <person name="Allison H.C."/>
            <person name="Burton P."/>
            <person name="Vavrova-Anderson J."/>
            <person name="Brown R."/>
            <person name="Browne H."/>
            <person name="Corton N."/>
            <person name="Hauser H."/>
            <person name="Gamble J."/>
            <person name="Gilderthorp R."/>
            <person name="Marcello L."/>
            <person name="McQuillan J."/>
            <person name="Otto T.D."/>
            <person name="Quail M.A."/>
            <person name="Sanders M.J."/>
            <person name="van Tonder A."/>
            <person name="Ginger M.L."/>
            <person name="Field M.C."/>
            <person name="Barry J.D."/>
            <person name="Hertz-Fowler C."/>
            <person name="Berriman M."/>
        </authorList>
    </citation>
    <scope>NUCLEOTIDE SEQUENCE [LARGE SCALE GENOMIC DNA]</scope>
    <source>
        <strain evidence="12 13">IL3000</strain>
    </source>
</reference>
<keyword evidence="13" id="KW-1185">Reference proteome</keyword>